<dbReference type="SUPFAM" id="SSF47384">
    <property type="entry name" value="Homodimeric domain of signal transducing histidine kinase"/>
    <property type="match status" value="2"/>
</dbReference>
<evidence type="ECO:0000256" key="6">
    <source>
        <dbReference type="PROSITE-ProRule" id="PRU00169"/>
    </source>
</evidence>
<keyword evidence="4" id="KW-0808">Transferase</keyword>
<comment type="caution">
    <text evidence="9">The sequence shown here is derived from an EMBL/GenBank/DDBJ whole genome shotgun (WGS) entry which is preliminary data.</text>
</comment>
<dbReference type="SMART" id="SM00388">
    <property type="entry name" value="HisKA"/>
    <property type="match status" value="2"/>
</dbReference>
<dbReference type="GO" id="GO:0000155">
    <property type="term" value="F:phosphorelay sensor kinase activity"/>
    <property type="evidence" value="ECO:0007669"/>
    <property type="project" value="InterPro"/>
</dbReference>
<dbReference type="CDD" id="cd17574">
    <property type="entry name" value="REC_OmpR"/>
    <property type="match status" value="1"/>
</dbReference>
<dbReference type="Gene3D" id="3.30.450.40">
    <property type="match status" value="1"/>
</dbReference>
<dbReference type="PANTHER" id="PTHR43547:SF2">
    <property type="entry name" value="HYBRID SIGNAL TRANSDUCTION HISTIDINE KINASE C"/>
    <property type="match status" value="1"/>
</dbReference>
<dbReference type="InterPro" id="IPR005467">
    <property type="entry name" value="His_kinase_dom"/>
</dbReference>
<proteinExistence type="predicted"/>
<gene>
    <name evidence="9" type="ORF">C2G38_2237964</name>
</gene>
<accession>A0A397W832</accession>
<dbReference type="Pfam" id="PF02518">
    <property type="entry name" value="HATPase_c"/>
    <property type="match status" value="2"/>
</dbReference>
<evidence type="ECO:0000259" key="7">
    <source>
        <dbReference type="PROSITE" id="PS50109"/>
    </source>
</evidence>
<dbReference type="Gene3D" id="3.40.50.2300">
    <property type="match status" value="1"/>
</dbReference>
<evidence type="ECO:0000256" key="2">
    <source>
        <dbReference type="ARBA" id="ARBA00012438"/>
    </source>
</evidence>
<dbReference type="Proteomes" id="UP000266673">
    <property type="component" value="Unassembled WGS sequence"/>
</dbReference>
<evidence type="ECO:0000259" key="8">
    <source>
        <dbReference type="PROSITE" id="PS50110"/>
    </source>
</evidence>
<evidence type="ECO:0000256" key="5">
    <source>
        <dbReference type="ARBA" id="ARBA00022777"/>
    </source>
</evidence>
<evidence type="ECO:0000256" key="4">
    <source>
        <dbReference type="ARBA" id="ARBA00022679"/>
    </source>
</evidence>
<dbReference type="SUPFAM" id="SSF55781">
    <property type="entry name" value="GAF domain-like"/>
    <property type="match status" value="1"/>
</dbReference>
<dbReference type="InterPro" id="IPR029016">
    <property type="entry name" value="GAF-like_dom_sf"/>
</dbReference>
<dbReference type="Gene3D" id="1.10.287.130">
    <property type="match status" value="2"/>
</dbReference>
<organism evidence="9 10">
    <name type="scientific">Gigaspora rosea</name>
    <dbReference type="NCBI Taxonomy" id="44941"/>
    <lineage>
        <taxon>Eukaryota</taxon>
        <taxon>Fungi</taxon>
        <taxon>Fungi incertae sedis</taxon>
        <taxon>Mucoromycota</taxon>
        <taxon>Glomeromycotina</taxon>
        <taxon>Glomeromycetes</taxon>
        <taxon>Diversisporales</taxon>
        <taxon>Gigasporaceae</taxon>
        <taxon>Gigaspora</taxon>
    </lineage>
</organism>
<dbReference type="PROSITE" id="PS50110">
    <property type="entry name" value="RESPONSE_REGULATORY"/>
    <property type="match status" value="1"/>
</dbReference>
<dbReference type="SUPFAM" id="SSF52172">
    <property type="entry name" value="CheY-like"/>
    <property type="match status" value="1"/>
</dbReference>
<reference evidence="9 10" key="1">
    <citation type="submission" date="2018-06" db="EMBL/GenBank/DDBJ databases">
        <title>Comparative genomics reveals the genomic features of Rhizophagus irregularis, R. cerebriforme, R. diaphanum and Gigaspora rosea, and their symbiotic lifestyle signature.</title>
        <authorList>
            <person name="Morin E."/>
            <person name="San Clemente H."/>
            <person name="Chen E.C.H."/>
            <person name="De La Providencia I."/>
            <person name="Hainaut M."/>
            <person name="Kuo A."/>
            <person name="Kohler A."/>
            <person name="Murat C."/>
            <person name="Tang N."/>
            <person name="Roy S."/>
            <person name="Loubradou J."/>
            <person name="Henrissat B."/>
            <person name="Grigoriev I.V."/>
            <person name="Corradi N."/>
            <person name="Roux C."/>
            <person name="Martin F.M."/>
        </authorList>
    </citation>
    <scope>NUCLEOTIDE SEQUENCE [LARGE SCALE GENOMIC DNA]</scope>
    <source>
        <strain evidence="9 10">DAOM 194757</strain>
    </source>
</reference>
<dbReference type="EC" id="2.7.13.3" evidence="2"/>
<dbReference type="EMBL" id="QKWP01000003">
    <property type="protein sequence ID" value="RIB30860.1"/>
    <property type="molecule type" value="Genomic_DNA"/>
</dbReference>
<dbReference type="Pfam" id="PF00072">
    <property type="entry name" value="Response_reg"/>
    <property type="match status" value="1"/>
</dbReference>
<evidence type="ECO:0000256" key="1">
    <source>
        <dbReference type="ARBA" id="ARBA00000085"/>
    </source>
</evidence>
<dbReference type="InterPro" id="IPR011006">
    <property type="entry name" value="CheY-like_superfamily"/>
</dbReference>
<feature type="domain" description="Histidine kinase" evidence="7">
    <location>
        <begin position="1000"/>
        <end position="1237"/>
    </location>
</feature>
<dbReference type="CDD" id="cd16922">
    <property type="entry name" value="HATPase_EvgS-ArcB-TorS-like"/>
    <property type="match status" value="1"/>
</dbReference>
<dbReference type="FunFam" id="3.30.565.10:FF:000006">
    <property type="entry name" value="Sensor histidine kinase WalK"/>
    <property type="match status" value="1"/>
</dbReference>
<dbReference type="OrthoDB" id="60033at2759"/>
<dbReference type="Gene3D" id="3.30.565.10">
    <property type="entry name" value="Histidine kinase-like ATPase, C-terminal domain"/>
    <property type="match status" value="2"/>
</dbReference>
<dbReference type="InterPro" id="IPR004358">
    <property type="entry name" value="Sig_transdc_His_kin-like_C"/>
</dbReference>
<dbReference type="STRING" id="44941.A0A397W832"/>
<dbReference type="InterPro" id="IPR001789">
    <property type="entry name" value="Sig_transdc_resp-reg_receiver"/>
</dbReference>
<dbReference type="Gene3D" id="3.30.450.20">
    <property type="entry name" value="PAS domain"/>
    <property type="match status" value="1"/>
</dbReference>
<keyword evidence="3 6" id="KW-0597">Phosphoprotein</keyword>
<dbReference type="CDD" id="cd00082">
    <property type="entry name" value="HisKA"/>
    <property type="match status" value="2"/>
</dbReference>
<protein>
    <recommendedName>
        <fullName evidence="2">histidine kinase</fullName>
        <ecNumber evidence="2">2.7.13.3</ecNumber>
    </recommendedName>
</protein>
<keyword evidence="5" id="KW-0418">Kinase</keyword>
<sequence>MSSPLMMLSKSENSNFIDMVYNFDWSSTPLGPMDTWDPALKNATNLCLKTEFPTCIYIDPSRWILLYNKAFAPALKTKHPALGKQVKDVWTEIYNSLSLDFNRVATTGKGLYFSDRPIILQRDGYDEEAYFSNTYSPIFKSDGTICALWCLAQETTQQFLNTRRLKLLGEFGHLTSSIESLESACHIITKTLRNNKDIPYTLIYFIKHKLNTSSESLIAHLMATTFENEDKEKRNIPDDLPESHEIIDLTKDANKSYDTYIELKRSDATYSFLKCDYWPIYHVIKEERNLKVFLNDESQAVLFPIKIYLDKDHVLSIVLIYGISRFRALDDRYMEFFNLVTNQIYVLLQHGKSVEDEKNQIKILADMNYQKITFFQGISHELKTPLTLMLSPLNDVINTCIQEPLLMSHLQIIRRNAHRLLKLINSLLQFSNIETNQLKAHYRETNIAEFTHELASDFKSMAKTLGLNYYIDIPDPDEFDLMLGDKIYLDRDLYETIVFNLCSNAFKHTWNGQITVRLYLDYMDEKKKMVVLEVSDTGIGIPESALPNIFQRFYRVESQSSRSHEGTGIGLALVKELITLHGGDITVTSVVNQGTTFKCWFPTGCEHLLIDQICSNKMENQINHDWELYTNRQLFLEESSQWMKDKKSETQYLNDNKELDNMNIVADETTKNDRKYKVLIVDDNNDMRDYLAELLNEFDVYRAYDGQDAIRFLKALKKLPDLILSDVMMPNMDGYELLNALRSDVKTQLIPIILLSAKASETSKIQGLDKGADDYLVKPFSIPELICRIRTNIECSILRRKILFHRYKQEDIKQLLLSIINMILSGSDLDKTLLYIIKEIYRRLPCEKVFIISNESPKKNKIVISYENDSEDLSPIINPFSEINDSNNSNSQPFTRSQNYFNENLSVDISLNKYCDKVHKNVSTLSVEIRLDDNFWGWIKVHRSQNSIWCGSEIELLQQISNHISLAITYAKLLEEIGEKEIQIKAAEFANNAKTQILANTSHELRTPLGAIVGMTPSLEGTTLTTEQKDMLNIISNAADIVLSIVNDVLNVATLDAKKFILVNRTFDLLNTLESTIIIFGKKAATKNIELIVNYEIDMLPRYVKSDPERLNQVLTHLLSNSVKFTIEGEIVLTISMQPREIIEEINEENSSYDQVVKKEKLLIELSDTGIGINQEYIKHAWEVFSQDDISMTIKQDGSELGLSICKYLVEINGGEIKVESQLGKGSKFSFTWNVELLTMASLSTETQFNKQTSYVLPHTIRKKRILIIHSAETLRNSILNYLKSVEKVDTFDTFEKGIKALKAYKELYDKFTYDIVFIGLYENNKEETINFILELKELLIDSNNLAILFVVFPSHERIVVARDLMEKFLGTYVVYTPITLNKLINQFMYMEIN</sequence>
<dbReference type="SMART" id="SM00448">
    <property type="entry name" value="REC"/>
    <property type="match status" value="1"/>
</dbReference>
<comment type="catalytic activity">
    <reaction evidence="1">
        <text>ATP + protein L-histidine = ADP + protein N-phospho-L-histidine.</text>
        <dbReference type="EC" id="2.7.13.3"/>
    </reaction>
</comment>
<evidence type="ECO:0000313" key="10">
    <source>
        <dbReference type="Proteomes" id="UP000266673"/>
    </source>
</evidence>
<name>A0A397W832_9GLOM</name>
<feature type="domain" description="Response regulatory" evidence="8">
    <location>
        <begin position="677"/>
        <end position="793"/>
    </location>
</feature>
<feature type="modified residue" description="4-aspartylphosphate" evidence="6">
    <location>
        <position position="726"/>
    </location>
</feature>
<feature type="domain" description="Histidine kinase" evidence="7">
    <location>
        <begin position="377"/>
        <end position="605"/>
    </location>
</feature>
<dbReference type="SUPFAM" id="SSF55874">
    <property type="entry name" value="ATPase domain of HSP90 chaperone/DNA topoisomerase II/histidine kinase"/>
    <property type="match status" value="2"/>
</dbReference>
<dbReference type="PROSITE" id="PS50109">
    <property type="entry name" value="HIS_KIN"/>
    <property type="match status" value="2"/>
</dbReference>
<dbReference type="Pfam" id="PF00512">
    <property type="entry name" value="HisKA"/>
    <property type="match status" value="2"/>
</dbReference>
<dbReference type="PRINTS" id="PR00344">
    <property type="entry name" value="BCTRLSENSOR"/>
</dbReference>
<dbReference type="InterPro" id="IPR003661">
    <property type="entry name" value="HisK_dim/P_dom"/>
</dbReference>
<dbReference type="InterPro" id="IPR003594">
    <property type="entry name" value="HATPase_dom"/>
</dbReference>
<keyword evidence="10" id="KW-1185">Reference proteome</keyword>
<dbReference type="InterPro" id="IPR036097">
    <property type="entry name" value="HisK_dim/P_sf"/>
</dbReference>
<dbReference type="PANTHER" id="PTHR43547">
    <property type="entry name" value="TWO-COMPONENT HISTIDINE KINASE"/>
    <property type="match status" value="1"/>
</dbReference>
<evidence type="ECO:0000256" key="3">
    <source>
        <dbReference type="ARBA" id="ARBA00022553"/>
    </source>
</evidence>
<dbReference type="SMART" id="SM00387">
    <property type="entry name" value="HATPase_c"/>
    <property type="match status" value="2"/>
</dbReference>
<evidence type="ECO:0000313" key="9">
    <source>
        <dbReference type="EMBL" id="RIB30860.1"/>
    </source>
</evidence>
<dbReference type="InterPro" id="IPR036890">
    <property type="entry name" value="HATPase_C_sf"/>
</dbReference>